<comment type="caution">
    <text evidence="3">The sequence shown here is derived from an EMBL/GenBank/DDBJ whole genome shotgun (WGS) entry which is preliminary data.</text>
</comment>
<evidence type="ECO:0000256" key="2">
    <source>
        <dbReference type="SAM" id="MobiDB-lite"/>
    </source>
</evidence>
<evidence type="ECO:0008006" key="4">
    <source>
        <dbReference type="Google" id="ProtNLM"/>
    </source>
</evidence>
<organism evidence="3">
    <name type="scientific">marine sediment metagenome</name>
    <dbReference type="NCBI Taxonomy" id="412755"/>
    <lineage>
        <taxon>unclassified sequences</taxon>
        <taxon>metagenomes</taxon>
        <taxon>ecological metagenomes</taxon>
    </lineage>
</organism>
<feature type="region of interest" description="Disordered" evidence="2">
    <location>
        <begin position="1"/>
        <end position="44"/>
    </location>
</feature>
<protein>
    <recommendedName>
        <fullName evidence="4">Scaffolding protein</fullName>
    </recommendedName>
</protein>
<feature type="region of interest" description="Disordered" evidence="2">
    <location>
        <begin position="142"/>
        <end position="212"/>
    </location>
</feature>
<dbReference type="EMBL" id="LAZR01003689">
    <property type="protein sequence ID" value="KKN15672.1"/>
    <property type="molecule type" value="Genomic_DNA"/>
</dbReference>
<feature type="compositionally biased region" description="Low complexity" evidence="2">
    <location>
        <begin position="9"/>
        <end position="22"/>
    </location>
</feature>
<proteinExistence type="predicted"/>
<keyword evidence="1" id="KW-0175">Coiled coil</keyword>
<sequence>MEVNKDALPGTPGQPSTPQTFTEEQVAARHSKLDTQIGQQGKTIERNNVELTRLKETIKRQDDETRELVQGQPDALATLEARRKLERTNEELRDALAAGETKEAELAALRQQVGGTERERTAAALGTELKVDPKQLLQFGGATEETMRELAGSLRTTDGSPPLQGTPPPDPGTSSGGGGAFTVEQIQGMSSEEYAKNKAAIQEAQRGDRIRQ</sequence>
<gene>
    <name evidence="3" type="ORF">LCGC14_0983590</name>
</gene>
<accession>A0A0F9NU85</accession>
<reference evidence="3" key="1">
    <citation type="journal article" date="2015" name="Nature">
        <title>Complex archaea that bridge the gap between prokaryotes and eukaryotes.</title>
        <authorList>
            <person name="Spang A."/>
            <person name="Saw J.H."/>
            <person name="Jorgensen S.L."/>
            <person name="Zaremba-Niedzwiedzka K."/>
            <person name="Martijn J."/>
            <person name="Lind A.E."/>
            <person name="van Eijk R."/>
            <person name="Schleper C."/>
            <person name="Guy L."/>
            <person name="Ettema T.J."/>
        </authorList>
    </citation>
    <scope>NUCLEOTIDE SEQUENCE</scope>
</reference>
<name>A0A0F9NU85_9ZZZZ</name>
<evidence type="ECO:0000256" key="1">
    <source>
        <dbReference type="SAM" id="Coils"/>
    </source>
</evidence>
<evidence type="ECO:0000313" key="3">
    <source>
        <dbReference type="EMBL" id="KKN15672.1"/>
    </source>
</evidence>
<feature type="coiled-coil region" evidence="1">
    <location>
        <begin position="44"/>
        <end position="112"/>
    </location>
</feature>
<dbReference type="AlphaFoldDB" id="A0A0F9NU85"/>